<gene>
    <name evidence="3" type="ORF">PCL_11566</name>
    <name evidence="2" type="ORF">Purlil1_2818</name>
</gene>
<name>A0A2U3EAF3_PURLI</name>
<evidence type="ECO:0000313" key="4">
    <source>
        <dbReference type="Proteomes" id="UP000245956"/>
    </source>
</evidence>
<reference evidence="3" key="1">
    <citation type="submission" date="2015-05" db="EMBL/GenBank/DDBJ databases">
        <authorList>
            <person name="Wang D.B."/>
            <person name="Wang M."/>
        </authorList>
    </citation>
    <scope>NUCLEOTIDE SEQUENCE</scope>
    <source>
        <strain evidence="3">36-1</strain>
    </source>
</reference>
<evidence type="ECO:0000313" key="3">
    <source>
        <dbReference type="EMBL" id="PWI71472.1"/>
    </source>
</evidence>
<evidence type="ECO:0000256" key="1">
    <source>
        <dbReference type="SAM" id="MobiDB-lite"/>
    </source>
</evidence>
<dbReference type="Proteomes" id="UP000245956">
    <property type="component" value="Unassembled WGS sequence"/>
</dbReference>
<organism evidence="3 4">
    <name type="scientific">Purpureocillium lilacinum</name>
    <name type="common">Paecilomyces lilacinus</name>
    <dbReference type="NCBI Taxonomy" id="33203"/>
    <lineage>
        <taxon>Eukaryota</taxon>
        <taxon>Fungi</taxon>
        <taxon>Dikarya</taxon>
        <taxon>Ascomycota</taxon>
        <taxon>Pezizomycotina</taxon>
        <taxon>Sordariomycetes</taxon>
        <taxon>Hypocreomycetidae</taxon>
        <taxon>Hypocreales</taxon>
        <taxon>Ophiocordycipitaceae</taxon>
        <taxon>Purpureocillium</taxon>
    </lineage>
</organism>
<reference evidence="2 5" key="4">
    <citation type="journal article" date="2024" name="Microbiol. Resour. Announc.">
        <title>Genome annotations for the ascomycete fungi Trichoderma harzianum, Trichoderma aggressivum, and Purpureocillium lilacinum.</title>
        <authorList>
            <person name="Beijen E.P.W."/>
            <person name="Ohm R.A."/>
        </authorList>
    </citation>
    <scope>NUCLEOTIDE SEQUENCE [LARGE SCALE GENOMIC DNA]</scope>
    <source>
        <strain evidence="2 5">CBS 150709</strain>
    </source>
</reference>
<evidence type="ECO:0000313" key="2">
    <source>
        <dbReference type="EMBL" id="KAK4092893.1"/>
    </source>
</evidence>
<sequence length="212" mass="23290">MLATSCAADWLHAFESCYMEGNDFGCWRSAVFYTDYGAYDFNNANSGCYGIPVPGMVEFCLDTVEKRAHFRFEGQGKRCLRKDRAPEAHGEGLPDGPSRGHAEKRGLDARGIATCGSWQCGSATRPYTSCRCGHLPREVGGRFYKSKPRDATLVLVFITGRPIRCALVDQNDSHSASASEAYVKEQMVEKLQNDQRGDTTGEPTGKALEARG</sequence>
<dbReference type="EMBL" id="LCWV01000007">
    <property type="protein sequence ID" value="PWI71472.1"/>
    <property type="molecule type" value="Genomic_DNA"/>
</dbReference>
<accession>A0A2U3EAF3</accession>
<comment type="caution">
    <text evidence="3">The sequence shown here is derived from an EMBL/GenBank/DDBJ whole genome shotgun (WGS) entry which is preliminary data.</text>
</comment>
<feature type="region of interest" description="Disordered" evidence="1">
    <location>
        <begin position="186"/>
        <end position="212"/>
    </location>
</feature>
<keyword evidence="5" id="KW-1185">Reference proteome</keyword>
<dbReference type="AlphaFoldDB" id="A0A2U3EAF3"/>
<proteinExistence type="predicted"/>
<feature type="compositionally biased region" description="Basic and acidic residues" evidence="1">
    <location>
        <begin position="186"/>
        <end position="199"/>
    </location>
</feature>
<dbReference type="EMBL" id="JAWRVI010000007">
    <property type="protein sequence ID" value="KAK4092893.1"/>
    <property type="molecule type" value="Genomic_DNA"/>
</dbReference>
<dbReference type="Proteomes" id="UP001287286">
    <property type="component" value="Unassembled WGS sequence"/>
</dbReference>
<protein>
    <submittedName>
        <fullName evidence="3">Uncharacterized protein</fullName>
    </submittedName>
</protein>
<feature type="region of interest" description="Disordered" evidence="1">
    <location>
        <begin position="83"/>
        <end position="103"/>
    </location>
</feature>
<reference evidence="2" key="3">
    <citation type="submission" date="2023-11" db="EMBL/GenBank/DDBJ databases">
        <authorList>
            <person name="Beijen E."/>
            <person name="Ohm R.A."/>
        </authorList>
    </citation>
    <scope>NUCLEOTIDE SEQUENCE</scope>
    <source>
        <strain evidence="2">CBS 150709</strain>
    </source>
</reference>
<evidence type="ECO:0000313" key="5">
    <source>
        <dbReference type="Proteomes" id="UP001287286"/>
    </source>
</evidence>
<reference evidence="3 4" key="2">
    <citation type="journal article" date="2016" name="Front. Microbiol.">
        <title>Genome and transcriptome sequences reveal the specific parasitism of the nematophagous Purpureocillium lilacinum 36-1.</title>
        <authorList>
            <person name="Xie J."/>
            <person name="Li S."/>
            <person name="Mo C."/>
            <person name="Xiao X."/>
            <person name="Peng D."/>
            <person name="Wang G."/>
            <person name="Xiao Y."/>
        </authorList>
    </citation>
    <scope>NUCLEOTIDE SEQUENCE [LARGE SCALE GENOMIC DNA]</scope>
    <source>
        <strain evidence="3 4">36-1</strain>
    </source>
</reference>